<evidence type="ECO:0000313" key="3">
    <source>
        <dbReference type="EMBL" id="MVU82281.1"/>
    </source>
</evidence>
<dbReference type="Proteomes" id="UP000466794">
    <property type="component" value="Unassembled WGS sequence"/>
</dbReference>
<feature type="compositionally biased region" description="Low complexity" evidence="2">
    <location>
        <begin position="882"/>
        <end position="894"/>
    </location>
</feature>
<evidence type="ECO:0000256" key="2">
    <source>
        <dbReference type="SAM" id="MobiDB-lite"/>
    </source>
</evidence>
<proteinExistence type="predicted"/>
<evidence type="ECO:0000313" key="4">
    <source>
        <dbReference type="Proteomes" id="UP000466794"/>
    </source>
</evidence>
<dbReference type="EMBL" id="WRPP01000008">
    <property type="protein sequence ID" value="MVU82281.1"/>
    <property type="molecule type" value="Genomic_DNA"/>
</dbReference>
<evidence type="ECO:0000256" key="1">
    <source>
        <dbReference type="SAM" id="Coils"/>
    </source>
</evidence>
<dbReference type="RefSeq" id="WP_157391842.1">
    <property type="nucleotide sequence ID" value="NZ_WRPP01000008.1"/>
</dbReference>
<keyword evidence="1" id="KW-0175">Coiled coil</keyword>
<dbReference type="InterPro" id="IPR013496">
    <property type="entry name" value="CHP02680"/>
</dbReference>
<organism evidence="3 4">
    <name type="scientific">Nocardia terrae</name>
    <dbReference type="NCBI Taxonomy" id="2675851"/>
    <lineage>
        <taxon>Bacteria</taxon>
        <taxon>Bacillati</taxon>
        <taxon>Actinomycetota</taxon>
        <taxon>Actinomycetes</taxon>
        <taxon>Mycobacteriales</taxon>
        <taxon>Nocardiaceae</taxon>
        <taxon>Nocardia</taxon>
    </lineage>
</organism>
<dbReference type="InterPro" id="IPR027417">
    <property type="entry name" value="P-loop_NTPase"/>
</dbReference>
<dbReference type="NCBIfam" id="TIGR02680">
    <property type="entry name" value="TIGR02680 family protein"/>
    <property type="match status" value="1"/>
</dbReference>
<reference evidence="3 4" key="1">
    <citation type="submission" date="2019-12" db="EMBL/GenBank/DDBJ databases">
        <title>Nocardia sp. nov. ET3-3 isolated from soil.</title>
        <authorList>
            <person name="Kanchanasin P."/>
            <person name="Tanasupawat S."/>
            <person name="Yuki M."/>
            <person name="Kudo T."/>
        </authorList>
    </citation>
    <scope>NUCLEOTIDE SEQUENCE [LARGE SCALE GENOMIC DNA]</scope>
    <source>
        <strain evidence="3 4">ET3-3</strain>
    </source>
</reference>
<dbReference type="SUPFAM" id="SSF52540">
    <property type="entry name" value="P-loop containing nucleoside triphosphate hydrolases"/>
    <property type="match status" value="1"/>
</dbReference>
<sequence>MSIAESHFSAGDLDADTQRWTPIRAGIVNVWRYYDEIFEFHDGRLLLRGPNGSGKSKALELLLPFLFDASLRANRLSTFGTAERTMHWNLMGEGATGITRVGYVWLEFGMRGAPGRYFTCGARLQASTHTSTVTPDYFSTELRIIGETALSATGYISLTADGRPLTRSALEECLGDHGTVHPNAGMYRDAVRATLFPGMTGQRYDALITALLQLRTPKLSQRLDPALLSALLSKALPPMDQDEIADLAEGFERLDAQRERLTRLAQEVEATKVLARQQRTYAQRVLRSAAAALLSATSEVDKLSAAAKQSQDDYEQVQRDISTCEARLEAFAVEHDAAEARRETLMDSEAYREGQQLDRLLQQTEQARRRADELRGYARVGLSDARRAAERCTEATQEADRQRRVVDSRLADAAQASVRAGMSSVHGELVATADISRVRQLLRGAVQGRRTAIKALERALDIHDRAVDTRERAERELEAGRNAYTAADDHRSAAHRALTDAFDALREGLSNWASRCRQLNFTAVEELTDRVENEAAVLATINSAANAVFDEITRRESRCESDIEVARADRALLVAERDRLRNEEDILPTPPHWRTAERDPSAGAPLWQLVDFASAAAVSDRANIEAALEASGLLDAWIAADGTVVGHELFALPSALPSVNGRSLADVLIPLPNAVIGIDTVRRLLSAISFGESLPMGAVAIASDGSWRIGNLTGSWTKEQPAFVGALTRQRNRERRLSVIASQITSLDDLLAQLADRQRVLSERRSAVDAEVAARPRHDDAANAQFALTAAESDLRSVDRLVHDRIAHLDECEKAVRAALVELNGLAAEHGMPAERAAVDRMTSALEGFATVAETWLDDHHRWRSLVSVADERTEQRDRAEATAAQQDALASTAESDHRKLEAELAEAEAVAAGLGYQDVLARLRDLRSRLTELDGLLKAERLTQNQLSNRSGELKSKHEAHVRAHDETVAHRDELTHRFRHLATGTLAADTEMPDFPAFKATVDGSEGVRAARDAARLIAAAWPTIPYADNNVGDALNRLAASVHECRTTLAARADLDLETDGNTQILTAVIDGVRVGAAELLRILRTDADRARQEITDAEHGLFDRTLTGDTRRHLAARIRQANELVDSMNSRLAQVRTASHVSVRLVWEIAPDLPPGTRAARELLLKDPVRLTETDRESLHRFLRDRIEAAKAEDTATTWEQQLAQVFDYTSWHRFVVKVDRGKGDGWQLLTKKLHGALSGGEKAIALHLPLFAAVAAHYQTVPEAPRPILLDEVFVGVDTTNRGQIFALLSALDLDLMLTSDHEWCTYTELRGIGIHQLLTGDGDDAVTTARFTWDGEQLVSAE</sequence>
<feature type="coiled-coil region" evidence="1">
    <location>
        <begin position="456"/>
        <end position="483"/>
    </location>
</feature>
<feature type="compositionally biased region" description="Basic and acidic residues" evidence="2">
    <location>
        <begin position="871"/>
        <end position="881"/>
    </location>
</feature>
<accession>A0A7K1V721</accession>
<name>A0A7K1V721_9NOCA</name>
<gene>
    <name evidence="3" type="ORF">GPX89_34225</name>
</gene>
<comment type="caution">
    <text evidence="3">The sequence shown here is derived from an EMBL/GenBank/DDBJ whole genome shotgun (WGS) entry which is preliminary data.</text>
</comment>
<feature type="coiled-coil region" evidence="1">
    <location>
        <begin position="251"/>
        <end position="327"/>
    </location>
</feature>
<dbReference type="Pfam" id="PF13558">
    <property type="entry name" value="SbcC_Walker_B"/>
    <property type="match status" value="1"/>
</dbReference>
<feature type="region of interest" description="Disordered" evidence="2">
    <location>
        <begin position="871"/>
        <end position="896"/>
    </location>
</feature>
<protein>
    <submittedName>
        <fullName evidence="3">TIGR02680 family protein</fullName>
    </submittedName>
</protein>
<keyword evidence="4" id="KW-1185">Reference proteome</keyword>
<dbReference type="Gene3D" id="3.40.50.300">
    <property type="entry name" value="P-loop containing nucleotide triphosphate hydrolases"/>
    <property type="match status" value="2"/>
</dbReference>